<name>C4ZFC6_AGARV</name>
<feature type="signal peptide" evidence="1">
    <location>
        <begin position="1"/>
        <end position="22"/>
    </location>
</feature>
<dbReference type="PaxDb" id="515619-EUBREC_3472"/>
<evidence type="ECO:0000313" key="3">
    <source>
        <dbReference type="Proteomes" id="UP000001477"/>
    </source>
</evidence>
<dbReference type="STRING" id="515619.EUBREC_3472"/>
<sequence length="55" mass="6209">MIYNIKSSCLDFILLLISCAMSNPSPIKIKESDRLDVFGKVVGKINSNDVPDYRF</sequence>
<evidence type="ECO:0000313" key="2">
    <source>
        <dbReference type="EMBL" id="ACR77198.1"/>
    </source>
</evidence>
<proteinExistence type="predicted"/>
<dbReference type="Proteomes" id="UP000001477">
    <property type="component" value="Chromosome"/>
</dbReference>
<dbReference type="KEGG" id="ere:EUBREC_3472"/>
<accession>C4ZFC6</accession>
<evidence type="ECO:0000256" key="1">
    <source>
        <dbReference type="SAM" id="SignalP"/>
    </source>
</evidence>
<gene>
    <name evidence="2" type="ordered locus">EUBREC_3472</name>
</gene>
<dbReference type="HOGENOM" id="CLU_3025514_0_0_9"/>
<organism evidence="2 3">
    <name type="scientific">Agathobacter rectalis (strain ATCC 33656 / DSM 3377 / JCM 17463 / KCTC 5835 / VPI 0990)</name>
    <name type="common">Eubacterium rectale</name>
    <dbReference type="NCBI Taxonomy" id="515619"/>
    <lineage>
        <taxon>Bacteria</taxon>
        <taxon>Bacillati</taxon>
        <taxon>Bacillota</taxon>
        <taxon>Clostridia</taxon>
        <taxon>Lachnospirales</taxon>
        <taxon>Lachnospiraceae</taxon>
        <taxon>Agathobacter</taxon>
    </lineage>
</organism>
<dbReference type="EMBL" id="CP001107">
    <property type="protein sequence ID" value="ACR77198.1"/>
    <property type="molecule type" value="Genomic_DNA"/>
</dbReference>
<reference evidence="2 3" key="1">
    <citation type="journal article" date="2009" name="Proc. Natl. Acad. Sci. U.S.A.">
        <title>Characterizing a model human gut microbiota composed of members of its two dominant bacterial phyla.</title>
        <authorList>
            <person name="Mahowald M.A."/>
            <person name="Rey F.E."/>
            <person name="Seedorf H."/>
            <person name="Turnbaugh P.J."/>
            <person name="Fulton R.S."/>
            <person name="Wollam A."/>
            <person name="Shah N."/>
            <person name="Wang C."/>
            <person name="Magrini V."/>
            <person name="Wilson R.K."/>
            <person name="Cantarel B.L."/>
            <person name="Coutinho P.M."/>
            <person name="Henrissat B."/>
            <person name="Crock L.W."/>
            <person name="Russell A."/>
            <person name="Verberkmoes N.C."/>
            <person name="Hettich R.L."/>
            <person name="Gordon J.I."/>
        </authorList>
    </citation>
    <scope>NUCLEOTIDE SEQUENCE [LARGE SCALE GENOMIC DNA]</scope>
    <source>
        <strain evidence="3">ATCC 33656 / DSM 3377 / JCM 17463 / KCTC 5835 / LMG 30912 / VPI 0990</strain>
    </source>
</reference>
<keyword evidence="1" id="KW-0732">Signal</keyword>
<protein>
    <submittedName>
        <fullName evidence="2">Uncharacterized protein</fullName>
    </submittedName>
</protein>
<feature type="chain" id="PRO_5038782594" evidence="1">
    <location>
        <begin position="23"/>
        <end position="55"/>
    </location>
</feature>
<dbReference type="AlphaFoldDB" id="C4ZFC6"/>